<dbReference type="PANTHER" id="PTHR12049">
    <property type="entry name" value="PROTEIN ARGININE METHYLTRANSFERASE NDUFAF7, MITOCHONDRIAL"/>
    <property type="match status" value="1"/>
</dbReference>
<accession>A0A6G0XNL3</accession>
<dbReference type="AlphaFoldDB" id="A0A6G0XNL3"/>
<keyword evidence="9" id="KW-1185">Reference proteome</keyword>
<evidence type="ECO:0000256" key="7">
    <source>
        <dbReference type="RuleBase" id="RU364114"/>
    </source>
</evidence>
<dbReference type="InterPro" id="IPR003788">
    <property type="entry name" value="NDUFAF7"/>
</dbReference>
<dbReference type="GO" id="GO:0032981">
    <property type="term" value="P:mitochondrial respiratory chain complex I assembly"/>
    <property type="evidence" value="ECO:0007669"/>
    <property type="project" value="TreeGrafter"/>
</dbReference>
<proteinExistence type="inferred from homology"/>
<dbReference type="Gene3D" id="3.40.50.12710">
    <property type="match status" value="1"/>
</dbReference>
<dbReference type="Pfam" id="PF02636">
    <property type="entry name" value="Methyltransf_28"/>
    <property type="match status" value="1"/>
</dbReference>
<evidence type="ECO:0000256" key="1">
    <source>
        <dbReference type="ARBA" id="ARBA00004173"/>
    </source>
</evidence>
<protein>
    <recommendedName>
        <fullName evidence="7">Protein arginine methyltransferase NDUFAF7</fullName>
        <ecNumber evidence="7">2.1.1.320</ecNumber>
    </recommendedName>
</protein>
<dbReference type="SUPFAM" id="SSF53335">
    <property type="entry name" value="S-adenosyl-L-methionine-dependent methyltransferases"/>
    <property type="match status" value="1"/>
</dbReference>
<name>A0A6G0XNL3_9STRA</name>
<comment type="subcellular location">
    <subcellularLocation>
        <location evidence="1 7">Mitochondrion</location>
    </subcellularLocation>
</comment>
<comment type="caution">
    <text evidence="8">The sequence shown here is derived from an EMBL/GenBank/DDBJ whole genome shotgun (WGS) entry which is preliminary data.</text>
</comment>
<evidence type="ECO:0000256" key="5">
    <source>
        <dbReference type="ARBA" id="ARBA00023128"/>
    </source>
</evidence>
<evidence type="ECO:0000256" key="6">
    <source>
        <dbReference type="ARBA" id="ARBA00048612"/>
    </source>
</evidence>
<dbReference type="InterPro" id="IPR029063">
    <property type="entry name" value="SAM-dependent_MTases_sf"/>
</dbReference>
<evidence type="ECO:0000256" key="3">
    <source>
        <dbReference type="ARBA" id="ARBA00022603"/>
    </source>
</evidence>
<gene>
    <name evidence="8" type="ORF">Ae201684_003089</name>
</gene>
<dbReference type="InterPro" id="IPR038375">
    <property type="entry name" value="NDUFAF7_sf"/>
</dbReference>
<evidence type="ECO:0000256" key="2">
    <source>
        <dbReference type="ARBA" id="ARBA00005891"/>
    </source>
</evidence>
<dbReference type="GO" id="GO:0035243">
    <property type="term" value="F:protein-arginine omega-N symmetric methyltransferase activity"/>
    <property type="evidence" value="ECO:0007669"/>
    <property type="project" value="UniProtKB-EC"/>
</dbReference>
<organism evidence="8 9">
    <name type="scientific">Aphanomyces euteiches</name>
    <dbReference type="NCBI Taxonomy" id="100861"/>
    <lineage>
        <taxon>Eukaryota</taxon>
        <taxon>Sar</taxon>
        <taxon>Stramenopiles</taxon>
        <taxon>Oomycota</taxon>
        <taxon>Saprolegniomycetes</taxon>
        <taxon>Saprolegniales</taxon>
        <taxon>Verrucalvaceae</taxon>
        <taxon>Aphanomyces</taxon>
    </lineage>
</organism>
<comment type="similarity">
    <text evidence="2 7">Belongs to the NDUFAF7 family.</text>
</comment>
<dbReference type="GO" id="GO:0005739">
    <property type="term" value="C:mitochondrion"/>
    <property type="evidence" value="ECO:0007669"/>
    <property type="project" value="UniProtKB-SubCell"/>
</dbReference>
<reference evidence="8 9" key="1">
    <citation type="submission" date="2019-07" db="EMBL/GenBank/DDBJ databases">
        <title>Genomics analysis of Aphanomyces spp. identifies a new class of oomycete effector associated with host adaptation.</title>
        <authorList>
            <person name="Gaulin E."/>
        </authorList>
    </citation>
    <scope>NUCLEOTIDE SEQUENCE [LARGE SCALE GENOMIC DNA]</scope>
    <source>
        <strain evidence="8 9">ATCC 201684</strain>
    </source>
</reference>
<evidence type="ECO:0000313" key="9">
    <source>
        <dbReference type="Proteomes" id="UP000481153"/>
    </source>
</evidence>
<comment type="catalytic activity">
    <reaction evidence="6 7">
        <text>L-arginyl-[protein] + 2 S-adenosyl-L-methionine = N(omega),N(omega)'-dimethyl-L-arginyl-[protein] + 2 S-adenosyl-L-homocysteine + 2 H(+)</text>
        <dbReference type="Rhea" id="RHEA:48108"/>
        <dbReference type="Rhea" id="RHEA-COMP:10532"/>
        <dbReference type="Rhea" id="RHEA-COMP:11992"/>
        <dbReference type="ChEBI" id="CHEBI:15378"/>
        <dbReference type="ChEBI" id="CHEBI:29965"/>
        <dbReference type="ChEBI" id="CHEBI:57856"/>
        <dbReference type="ChEBI" id="CHEBI:59789"/>
        <dbReference type="ChEBI" id="CHEBI:88221"/>
        <dbReference type="EC" id="2.1.1.320"/>
    </reaction>
</comment>
<keyword evidence="3 7" id="KW-0489">Methyltransferase</keyword>
<dbReference type="VEuPathDB" id="FungiDB:AeMF1_011344"/>
<dbReference type="EMBL" id="VJMJ01000034">
    <property type="protein sequence ID" value="KAF0741903.1"/>
    <property type="molecule type" value="Genomic_DNA"/>
</dbReference>
<evidence type="ECO:0000313" key="8">
    <source>
        <dbReference type="EMBL" id="KAF0741903.1"/>
    </source>
</evidence>
<keyword evidence="4 7" id="KW-0808">Transferase</keyword>
<sequence length="497" mass="55641">MLTRVSRTNLLSRWRAAWTVVRPFSSDESKLKERFVSVDRSGLKQPHNIHALLKDNPQVKSVVKQSKENELTRFLRSLIALRGPLTVAEFMRHALSHPLYGYYMKRDVFGSKGDFTTAPEISQMFGELVSIWCIATWQQMGSPSHVKIVEMGPGRGSLMEDFIRTAKQFPAFYGSLEFHLVEISPALREIQQNKLMAVESDGKWQLPQNGPSIYWHEEIAQVPDGPTLFIAQELFDALPVHQFEYTENGWCERLVDINESPVSEDHFCFVVSPGPTPATRVYIGKEKIVTPETIKLKNLPQNASPQEILDSLNASEEPKTKDTPVLSPDVQVGDRIEICPLGIALIQEISRRIGTHGGAALVVDYGRDHPSEVSLRGIQKHEFVSVLREPGDVDLSIDVDFSTLKRFATADGTVRAYGPIGQGLFLKEMGIEHRMAALFKNASEETQENIYAAYERLVDPDQMGTIFKAMALVSNNIQGDPVAFSNTSQEEESCPKG</sequence>
<keyword evidence="5 7" id="KW-0496">Mitochondrion</keyword>
<dbReference type="Proteomes" id="UP000481153">
    <property type="component" value="Unassembled WGS sequence"/>
</dbReference>
<evidence type="ECO:0000256" key="4">
    <source>
        <dbReference type="ARBA" id="ARBA00022679"/>
    </source>
</evidence>
<comment type="function">
    <text evidence="7">Arginine methyltransferase involved in the assembly or stability of mitochondrial NADH:ubiquinone oxidoreductase complex (complex I).</text>
</comment>
<dbReference type="EC" id="2.1.1.320" evidence="7"/>
<dbReference type="PANTHER" id="PTHR12049:SF7">
    <property type="entry name" value="PROTEIN ARGININE METHYLTRANSFERASE NDUFAF7, MITOCHONDRIAL"/>
    <property type="match status" value="1"/>
</dbReference>
<dbReference type="GO" id="GO:0032259">
    <property type="term" value="P:methylation"/>
    <property type="evidence" value="ECO:0007669"/>
    <property type="project" value="UniProtKB-KW"/>
</dbReference>